<feature type="domain" description="HTH tetR-type" evidence="3">
    <location>
        <begin position="17"/>
        <end position="77"/>
    </location>
</feature>
<dbReference type="OrthoDB" id="8688418at2"/>
<dbReference type="Proteomes" id="UP000317422">
    <property type="component" value="Unassembled WGS sequence"/>
</dbReference>
<evidence type="ECO:0000313" key="5">
    <source>
        <dbReference type="Proteomes" id="UP000317422"/>
    </source>
</evidence>
<sequence>MDNANPSPSDRREALKERHQRAIVDAAKALMAEISGTNFTVDQLAERADVSRRTVFNHFGTMDDVVLEAFSGMLGAVVDDIDANLSSQGVEQRGATSVFDQLTEAMRATDLVSPIVELTRIFDEIRDKGAPATPRQAVLFERAMRDLGNRISATVLRHHPSADPFEVEVMCAALVSGALVVHRRWDEATGGVDTPESRRMWDDLLDHLITATRNGFGTLTGGSGTS</sequence>
<dbReference type="PANTHER" id="PTHR30055:SF223">
    <property type="entry name" value="HTH-TYPE TRANSCRIPTIONAL REGULATOR UIDR"/>
    <property type="match status" value="1"/>
</dbReference>
<dbReference type="RefSeq" id="WP_141921519.1">
    <property type="nucleotide sequence ID" value="NZ_VFQC01000001.1"/>
</dbReference>
<dbReference type="SUPFAM" id="SSF46689">
    <property type="entry name" value="Homeodomain-like"/>
    <property type="match status" value="1"/>
</dbReference>
<evidence type="ECO:0000256" key="1">
    <source>
        <dbReference type="ARBA" id="ARBA00023125"/>
    </source>
</evidence>
<dbReference type="GO" id="GO:0003700">
    <property type="term" value="F:DNA-binding transcription factor activity"/>
    <property type="evidence" value="ECO:0007669"/>
    <property type="project" value="TreeGrafter"/>
</dbReference>
<keyword evidence="1 2" id="KW-0238">DNA-binding</keyword>
<dbReference type="EMBL" id="VFQC01000001">
    <property type="protein sequence ID" value="TQN30246.1"/>
    <property type="molecule type" value="Genomic_DNA"/>
</dbReference>
<evidence type="ECO:0000259" key="3">
    <source>
        <dbReference type="PROSITE" id="PS50977"/>
    </source>
</evidence>
<keyword evidence="5" id="KW-1185">Reference proteome</keyword>
<dbReference type="Gene3D" id="1.10.357.10">
    <property type="entry name" value="Tetracycline Repressor, domain 2"/>
    <property type="match status" value="1"/>
</dbReference>
<accession>A0A543NEJ8</accession>
<dbReference type="InterPro" id="IPR009057">
    <property type="entry name" value="Homeodomain-like_sf"/>
</dbReference>
<dbReference type="InterPro" id="IPR050109">
    <property type="entry name" value="HTH-type_TetR-like_transc_reg"/>
</dbReference>
<evidence type="ECO:0000256" key="2">
    <source>
        <dbReference type="PROSITE-ProRule" id="PRU00335"/>
    </source>
</evidence>
<dbReference type="InterPro" id="IPR001647">
    <property type="entry name" value="HTH_TetR"/>
</dbReference>
<dbReference type="PANTHER" id="PTHR30055">
    <property type="entry name" value="HTH-TYPE TRANSCRIPTIONAL REGULATOR RUTR"/>
    <property type="match status" value="1"/>
</dbReference>
<dbReference type="PROSITE" id="PS50977">
    <property type="entry name" value="HTH_TETR_2"/>
    <property type="match status" value="1"/>
</dbReference>
<name>A0A543NEJ8_9ACTN</name>
<evidence type="ECO:0000313" key="4">
    <source>
        <dbReference type="EMBL" id="TQN30246.1"/>
    </source>
</evidence>
<feature type="DNA-binding region" description="H-T-H motif" evidence="2">
    <location>
        <begin position="40"/>
        <end position="59"/>
    </location>
</feature>
<dbReference type="GO" id="GO:0000976">
    <property type="term" value="F:transcription cis-regulatory region binding"/>
    <property type="evidence" value="ECO:0007669"/>
    <property type="project" value="TreeGrafter"/>
</dbReference>
<gene>
    <name evidence="4" type="ORF">FHX37_0108</name>
</gene>
<organism evidence="4 5">
    <name type="scientific">Haloactinospora alba</name>
    <dbReference type="NCBI Taxonomy" id="405555"/>
    <lineage>
        <taxon>Bacteria</taxon>
        <taxon>Bacillati</taxon>
        <taxon>Actinomycetota</taxon>
        <taxon>Actinomycetes</taxon>
        <taxon>Streptosporangiales</taxon>
        <taxon>Nocardiopsidaceae</taxon>
        <taxon>Haloactinospora</taxon>
    </lineage>
</organism>
<reference evidence="4 5" key="1">
    <citation type="submission" date="2019-06" db="EMBL/GenBank/DDBJ databases">
        <title>Sequencing the genomes of 1000 actinobacteria strains.</title>
        <authorList>
            <person name="Klenk H.-P."/>
        </authorList>
    </citation>
    <scope>NUCLEOTIDE SEQUENCE [LARGE SCALE GENOMIC DNA]</scope>
    <source>
        <strain evidence="4 5">DSM 45015</strain>
    </source>
</reference>
<protein>
    <submittedName>
        <fullName evidence="4">TetR family transcriptional regulator</fullName>
    </submittedName>
</protein>
<dbReference type="AlphaFoldDB" id="A0A543NEJ8"/>
<proteinExistence type="predicted"/>
<comment type="caution">
    <text evidence="4">The sequence shown here is derived from an EMBL/GenBank/DDBJ whole genome shotgun (WGS) entry which is preliminary data.</text>
</comment>
<dbReference type="Pfam" id="PF00440">
    <property type="entry name" value="TetR_N"/>
    <property type="match status" value="1"/>
</dbReference>